<evidence type="ECO:0000313" key="5">
    <source>
        <dbReference type="EMBL" id="GEL74881.1"/>
    </source>
</evidence>
<accession>A0A511HMQ5</accession>
<dbReference type="Gene3D" id="3.40.50.150">
    <property type="entry name" value="Vaccinia Virus protein VP39"/>
    <property type="match status" value="1"/>
</dbReference>
<dbReference type="InterPro" id="IPR041698">
    <property type="entry name" value="Methyltransf_25"/>
</dbReference>
<dbReference type="GO" id="GO:0008168">
    <property type="term" value="F:methyltransferase activity"/>
    <property type="evidence" value="ECO:0007669"/>
    <property type="project" value="UniProtKB-KW"/>
</dbReference>
<dbReference type="Gene3D" id="2.20.130.10">
    <property type="entry name" value="CAC2371-like domains"/>
    <property type="match status" value="1"/>
</dbReference>
<dbReference type="Pfam" id="PF13649">
    <property type="entry name" value="Methyltransf_25"/>
    <property type="match status" value="1"/>
</dbReference>
<proteinExistence type="predicted"/>
<sequence>MSEQRFLGIAPSTSDLALGFYEGMAEEYHLLFANWPQVVERQGAMLDALLRRCEAPPPRRVLDCACGIGTQALGLAGRGYTVHATDLSPAAVARAEREARAMNVHLTTGVADMRTLDAQVEGTFPVVLALDNAVTHLLTDEDLDAAARAMASKLAPGGLVVLSVRDADALVQSQPRFTSERLLDAPEGRRILFQIWDWAADGRTYTVHQFILRPEGKGWHTTEHTGVYRALQRVDLERALTRAGLMDTRWHTPEETGFHQPILTARRA</sequence>
<dbReference type="EMBL" id="BJVY01000055">
    <property type="protein sequence ID" value="GEL74881.1"/>
    <property type="molecule type" value="Genomic_DNA"/>
</dbReference>
<evidence type="ECO:0000313" key="8">
    <source>
        <dbReference type="Proteomes" id="UP000321224"/>
    </source>
</evidence>
<organism evidence="5 8">
    <name type="scientific">Myxococcus virescens</name>
    <dbReference type="NCBI Taxonomy" id="83456"/>
    <lineage>
        <taxon>Bacteria</taxon>
        <taxon>Pseudomonadati</taxon>
        <taxon>Myxococcota</taxon>
        <taxon>Myxococcia</taxon>
        <taxon>Myxococcales</taxon>
        <taxon>Cystobacterineae</taxon>
        <taxon>Myxococcaceae</taxon>
        <taxon>Myxococcus</taxon>
    </lineage>
</organism>
<comment type="caution">
    <text evidence="5">The sequence shown here is derived from an EMBL/GenBank/DDBJ whole genome shotgun (WGS) entry which is preliminary data.</text>
</comment>
<reference evidence="6 7" key="1">
    <citation type="submission" date="2016-10" db="EMBL/GenBank/DDBJ databases">
        <authorList>
            <person name="Varghese N."/>
            <person name="Submissions S."/>
        </authorList>
    </citation>
    <scope>NUCLEOTIDE SEQUENCE [LARGE SCALE GENOMIC DNA]</scope>
    <source>
        <strain evidence="6 7">DSM 2260</strain>
    </source>
</reference>
<dbReference type="Proteomes" id="UP000321224">
    <property type="component" value="Unassembled WGS sequence"/>
</dbReference>
<dbReference type="PANTHER" id="PTHR43464:SF19">
    <property type="entry name" value="UBIQUINONE BIOSYNTHESIS O-METHYLTRANSFERASE, MITOCHONDRIAL"/>
    <property type="match status" value="1"/>
</dbReference>
<keyword evidence="1 6" id="KW-0489">Methyltransferase</keyword>
<evidence type="ECO:0000259" key="4">
    <source>
        <dbReference type="Pfam" id="PF13649"/>
    </source>
</evidence>
<keyword evidence="3" id="KW-0949">S-adenosyl-L-methionine</keyword>
<feature type="domain" description="Methyltransferase" evidence="4">
    <location>
        <begin position="61"/>
        <end position="158"/>
    </location>
</feature>
<evidence type="ECO:0000313" key="7">
    <source>
        <dbReference type="Proteomes" id="UP000198717"/>
    </source>
</evidence>
<keyword evidence="7" id="KW-1185">Reference proteome</keyword>
<name>A0A511HMQ5_9BACT</name>
<gene>
    <name evidence="5" type="ORF">MVI01_66650</name>
    <name evidence="6" type="ORF">SAMN04488504_1265</name>
</gene>
<dbReference type="AlphaFoldDB" id="A0A511HMQ5"/>
<dbReference type="EMBL" id="FNAJ01000026">
    <property type="protein sequence ID" value="SDF24895.1"/>
    <property type="molecule type" value="Genomic_DNA"/>
</dbReference>
<dbReference type="GO" id="GO:0032259">
    <property type="term" value="P:methylation"/>
    <property type="evidence" value="ECO:0007669"/>
    <property type="project" value="UniProtKB-KW"/>
</dbReference>
<reference evidence="5 8" key="2">
    <citation type="submission" date="2019-07" db="EMBL/GenBank/DDBJ databases">
        <title>Whole genome shotgun sequence of Myxococcus virescens NBRC 100334.</title>
        <authorList>
            <person name="Hosoyama A."/>
            <person name="Uohara A."/>
            <person name="Ohji S."/>
            <person name="Ichikawa N."/>
        </authorList>
    </citation>
    <scope>NUCLEOTIDE SEQUENCE [LARGE SCALE GENOMIC DNA]</scope>
    <source>
        <strain evidence="5 8">NBRC 100334</strain>
    </source>
</reference>
<dbReference type="InterPro" id="IPR029063">
    <property type="entry name" value="SAM-dependent_MTases_sf"/>
</dbReference>
<dbReference type="Proteomes" id="UP000198717">
    <property type="component" value="Unassembled WGS sequence"/>
</dbReference>
<dbReference type="RefSeq" id="WP_090495662.1">
    <property type="nucleotide sequence ID" value="NZ_BJVY01000055.1"/>
</dbReference>
<evidence type="ECO:0000256" key="3">
    <source>
        <dbReference type="ARBA" id="ARBA00022691"/>
    </source>
</evidence>
<dbReference type="CDD" id="cd02440">
    <property type="entry name" value="AdoMet_MTases"/>
    <property type="match status" value="1"/>
</dbReference>
<protein>
    <submittedName>
        <fullName evidence="6">Methyltransferase domain-containing protein</fullName>
    </submittedName>
</protein>
<keyword evidence="2" id="KW-0808">Transferase</keyword>
<evidence type="ECO:0000313" key="6">
    <source>
        <dbReference type="EMBL" id="SDF24895.1"/>
    </source>
</evidence>
<evidence type="ECO:0000256" key="1">
    <source>
        <dbReference type="ARBA" id="ARBA00022603"/>
    </source>
</evidence>
<dbReference type="PANTHER" id="PTHR43464">
    <property type="entry name" value="METHYLTRANSFERASE"/>
    <property type="match status" value="1"/>
</dbReference>
<evidence type="ECO:0000256" key="2">
    <source>
        <dbReference type="ARBA" id="ARBA00022679"/>
    </source>
</evidence>
<dbReference type="SUPFAM" id="SSF53335">
    <property type="entry name" value="S-adenosyl-L-methionine-dependent methyltransferases"/>
    <property type="match status" value="1"/>
</dbReference>